<evidence type="ECO:0000256" key="8">
    <source>
        <dbReference type="RuleBase" id="RU003761"/>
    </source>
</evidence>
<keyword evidence="6" id="KW-0690">Ribosome biogenesis</keyword>
<feature type="region of interest" description="G1" evidence="7">
    <location>
        <begin position="10"/>
        <end position="17"/>
    </location>
</feature>
<evidence type="ECO:0000256" key="3">
    <source>
        <dbReference type="ARBA" id="ARBA00022741"/>
    </source>
</evidence>
<dbReference type="PRINTS" id="PR00326">
    <property type="entry name" value="GTP1OBG"/>
</dbReference>
<protein>
    <recommendedName>
        <fullName evidence="2 6">GTPase Era</fullName>
    </recommendedName>
</protein>
<accession>A0A928TQY0</accession>
<dbReference type="HAMAP" id="MF_00367">
    <property type="entry name" value="GTPase_Era"/>
    <property type="match status" value="1"/>
</dbReference>
<comment type="caution">
    <text evidence="6">Lacks conserved residue(s) required for the propagation of feature annotation.</text>
</comment>
<feature type="binding site" evidence="6">
    <location>
        <begin position="120"/>
        <end position="123"/>
    </location>
    <ligand>
        <name>GTP</name>
        <dbReference type="ChEBI" id="CHEBI:37565"/>
    </ligand>
</feature>
<dbReference type="Gene3D" id="3.30.300.20">
    <property type="match status" value="1"/>
</dbReference>
<dbReference type="InterPro" id="IPR005225">
    <property type="entry name" value="Small_GTP-bd"/>
</dbReference>
<keyword evidence="6" id="KW-0699">rRNA-binding</keyword>
<keyword evidence="6" id="KW-0472">Membrane</keyword>
<feature type="region of interest" description="G5" evidence="7">
    <location>
        <begin position="148"/>
        <end position="150"/>
    </location>
</feature>
<comment type="subunit">
    <text evidence="6">Monomer.</text>
</comment>
<feature type="domain" description="KH type-2" evidence="9">
    <location>
        <begin position="200"/>
        <end position="277"/>
    </location>
</feature>
<dbReference type="PROSITE" id="PS50823">
    <property type="entry name" value="KH_TYPE_2"/>
    <property type="match status" value="1"/>
</dbReference>
<dbReference type="GO" id="GO:0005525">
    <property type="term" value="F:GTP binding"/>
    <property type="evidence" value="ECO:0007669"/>
    <property type="project" value="UniProtKB-UniRule"/>
</dbReference>
<keyword evidence="4 6" id="KW-0694">RNA-binding</keyword>
<evidence type="ECO:0000259" key="10">
    <source>
        <dbReference type="PROSITE" id="PS51713"/>
    </source>
</evidence>
<dbReference type="NCBIfam" id="TIGR00231">
    <property type="entry name" value="small_GTP"/>
    <property type="match status" value="1"/>
</dbReference>
<evidence type="ECO:0000256" key="2">
    <source>
        <dbReference type="ARBA" id="ARBA00020484"/>
    </source>
</evidence>
<dbReference type="GO" id="GO:0005886">
    <property type="term" value="C:plasma membrane"/>
    <property type="evidence" value="ECO:0007669"/>
    <property type="project" value="UniProtKB-SubCell"/>
</dbReference>
<dbReference type="PANTHER" id="PTHR42698">
    <property type="entry name" value="GTPASE ERA"/>
    <property type="match status" value="1"/>
</dbReference>
<comment type="function">
    <text evidence="6">An essential GTPase that binds both GDP and GTP, with rapid nucleotide exchange. Plays a role in 16S rRNA processing and 30S ribosomal subunit biogenesis and possibly also in cell cycle regulation and energy metabolism.</text>
</comment>
<dbReference type="AlphaFoldDB" id="A0A928TQY0"/>
<comment type="similarity">
    <text evidence="1 6 7 8">Belongs to the TRAFAC class TrmE-Era-EngA-EngB-Septin-like GTPase superfamily. Era GTPase family.</text>
</comment>
<comment type="caution">
    <text evidence="11">The sequence shown here is derived from an EMBL/GenBank/DDBJ whole genome shotgun (WGS) entry which is preliminary data.</text>
</comment>
<dbReference type="Proteomes" id="UP000710385">
    <property type="component" value="Unassembled WGS sequence"/>
</dbReference>
<evidence type="ECO:0000256" key="4">
    <source>
        <dbReference type="ARBA" id="ARBA00022884"/>
    </source>
</evidence>
<feature type="domain" description="Era-type G" evidence="10">
    <location>
        <begin position="2"/>
        <end position="169"/>
    </location>
</feature>
<dbReference type="Gene3D" id="3.40.50.300">
    <property type="entry name" value="P-loop containing nucleotide triphosphate hydrolases"/>
    <property type="match status" value="1"/>
</dbReference>
<dbReference type="InterPro" id="IPR004044">
    <property type="entry name" value="KH_dom_type_2"/>
</dbReference>
<gene>
    <name evidence="6 11" type="primary">era</name>
    <name evidence="11" type="ORF">HS096_04215</name>
</gene>
<dbReference type="PROSITE" id="PS51713">
    <property type="entry name" value="G_ERA"/>
    <property type="match status" value="1"/>
</dbReference>
<keyword evidence="5 6" id="KW-0342">GTP-binding</keyword>
<evidence type="ECO:0000259" key="9">
    <source>
        <dbReference type="PROSITE" id="PS50823"/>
    </source>
</evidence>
<dbReference type="EMBL" id="JABTTY010000001">
    <property type="protein sequence ID" value="MBE7525559.1"/>
    <property type="molecule type" value="Genomic_DNA"/>
</dbReference>
<keyword evidence="6" id="KW-1003">Cell membrane</keyword>
<dbReference type="NCBIfam" id="TIGR00436">
    <property type="entry name" value="era"/>
    <property type="match status" value="1"/>
</dbReference>
<evidence type="ECO:0000256" key="5">
    <source>
        <dbReference type="ARBA" id="ARBA00023134"/>
    </source>
</evidence>
<sequence>MKSGFVMLAGRSNVGKSTLLNALVGTKVAIMSEKPQTTRHPVRGVLHDPRGQIVFVDTPGVFLGKKDPVSKRLNEMVKENLEGIDAIVYVVDPTREPGNEEKYIQNLLKNSRTPIILAVNKKDIPARKKPYLEDARAIDVGQIGSVEISAKTHANLNLIVNKLFEILPVGEPFYPEQQFTDMGRKEWLEELIREKAFQYLGQELPYAVHVEVHDIEDREDGSEYVQATIYTTHENHKGMIIGKGGSKLKEIGTAARKELETVTGNKVYLDLNVKVDKNWPQRFQ</sequence>
<dbReference type="NCBIfam" id="NF000908">
    <property type="entry name" value="PRK00089.1"/>
    <property type="match status" value="1"/>
</dbReference>
<feature type="region of interest" description="G4" evidence="7">
    <location>
        <begin position="120"/>
        <end position="123"/>
    </location>
</feature>
<organism evidence="11 12">
    <name type="scientific">candidate division WWE3 bacterium</name>
    <dbReference type="NCBI Taxonomy" id="2053526"/>
    <lineage>
        <taxon>Bacteria</taxon>
        <taxon>Katanobacteria</taxon>
    </lineage>
</organism>
<dbReference type="CDD" id="cd22534">
    <property type="entry name" value="KH-II_Era"/>
    <property type="match status" value="1"/>
</dbReference>
<dbReference type="SUPFAM" id="SSF54814">
    <property type="entry name" value="Prokaryotic type KH domain (KH-domain type II)"/>
    <property type="match status" value="1"/>
</dbReference>
<dbReference type="InterPro" id="IPR006073">
    <property type="entry name" value="GTP-bd"/>
</dbReference>
<name>A0A928TQY0_UNCKA</name>
<comment type="subcellular location">
    <subcellularLocation>
        <location evidence="6">Cytoplasm</location>
    </subcellularLocation>
    <subcellularLocation>
        <location evidence="6">Cell membrane</location>
        <topology evidence="6">Peripheral membrane protein</topology>
    </subcellularLocation>
</comment>
<dbReference type="InterPro" id="IPR009019">
    <property type="entry name" value="KH_sf_prok-type"/>
</dbReference>
<dbReference type="Pfam" id="PF01926">
    <property type="entry name" value="MMR_HSR1"/>
    <property type="match status" value="1"/>
</dbReference>
<proteinExistence type="inferred from homology"/>
<feature type="binding site" evidence="6">
    <location>
        <begin position="57"/>
        <end position="61"/>
    </location>
    <ligand>
        <name>GTP</name>
        <dbReference type="ChEBI" id="CHEBI:37565"/>
    </ligand>
</feature>
<keyword evidence="6" id="KW-0963">Cytoplasm</keyword>
<evidence type="ECO:0000313" key="11">
    <source>
        <dbReference type="EMBL" id="MBE7525559.1"/>
    </source>
</evidence>
<dbReference type="GO" id="GO:0070181">
    <property type="term" value="F:small ribosomal subunit rRNA binding"/>
    <property type="evidence" value="ECO:0007669"/>
    <property type="project" value="UniProtKB-UniRule"/>
</dbReference>
<feature type="region of interest" description="G3" evidence="7">
    <location>
        <begin position="57"/>
        <end position="60"/>
    </location>
</feature>
<keyword evidence="3 6" id="KW-0547">Nucleotide-binding</keyword>
<dbReference type="PANTHER" id="PTHR42698:SF1">
    <property type="entry name" value="GTPASE ERA, MITOCHONDRIAL"/>
    <property type="match status" value="1"/>
</dbReference>
<dbReference type="Pfam" id="PF07650">
    <property type="entry name" value="KH_2"/>
    <property type="match status" value="1"/>
</dbReference>
<dbReference type="InterPro" id="IPR005662">
    <property type="entry name" value="GTPase_Era-like"/>
</dbReference>
<dbReference type="GO" id="GO:0000028">
    <property type="term" value="P:ribosomal small subunit assembly"/>
    <property type="evidence" value="ECO:0007669"/>
    <property type="project" value="TreeGrafter"/>
</dbReference>
<dbReference type="CDD" id="cd04163">
    <property type="entry name" value="Era"/>
    <property type="match status" value="1"/>
</dbReference>
<dbReference type="GO" id="GO:0005829">
    <property type="term" value="C:cytosol"/>
    <property type="evidence" value="ECO:0007669"/>
    <property type="project" value="TreeGrafter"/>
</dbReference>
<dbReference type="SUPFAM" id="SSF52540">
    <property type="entry name" value="P-loop containing nucleoside triphosphate hydrolases"/>
    <property type="match status" value="1"/>
</dbReference>
<dbReference type="InterPro" id="IPR015946">
    <property type="entry name" value="KH_dom-like_a/b"/>
</dbReference>
<dbReference type="GO" id="GO:0043024">
    <property type="term" value="F:ribosomal small subunit binding"/>
    <property type="evidence" value="ECO:0007669"/>
    <property type="project" value="TreeGrafter"/>
</dbReference>
<dbReference type="InterPro" id="IPR030388">
    <property type="entry name" value="G_ERA_dom"/>
</dbReference>
<evidence type="ECO:0000256" key="1">
    <source>
        <dbReference type="ARBA" id="ARBA00007921"/>
    </source>
</evidence>
<evidence type="ECO:0000313" key="12">
    <source>
        <dbReference type="Proteomes" id="UP000710385"/>
    </source>
</evidence>
<dbReference type="GO" id="GO:0003924">
    <property type="term" value="F:GTPase activity"/>
    <property type="evidence" value="ECO:0007669"/>
    <property type="project" value="UniProtKB-UniRule"/>
</dbReference>
<feature type="region of interest" description="G2" evidence="7">
    <location>
        <begin position="36"/>
        <end position="40"/>
    </location>
</feature>
<dbReference type="InterPro" id="IPR027417">
    <property type="entry name" value="P-loop_NTPase"/>
</dbReference>
<evidence type="ECO:0000256" key="7">
    <source>
        <dbReference type="PROSITE-ProRule" id="PRU01050"/>
    </source>
</evidence>
<evidence type="ECO:0000256" key="6">
    <source>
        <dbReference type="HAMAP-Rule" id="MF_00367"/>
    </source>
</evidence>
<reference evidence="11" key="1">
    <citation type="submission" date="2020-05" db="EMBL/GenBank/DDBJ databases">
        <title>High-Quality Genomes of Partial-Nitritation/Anammox System by Hierarchical Clustering Based Hybrid Assembly.</title>
        <authorList>
            <person name="Liu L."/>
            <person name="Wang Y."/>
            <person name="Che Y."/>
            <person name="Chen Y."/>
            <person name="Xia Y."/>
            <person name="Luo R."/>
            <person name="Cheng S.H."/>
            <person name="Zheng C."/>
            <person name="Zhang T."/>
        </authorList>
    </citation>
    <scope>NUCLEOTIDE SEQUENCE</scope>
    <source>
        <strain evidence="11">H1_PAT1</strain>
    </source>
</reference>